<dbReference type="EMBL" id="CAXDID020000260">
    <property type="protein sequence ID" value="CAL6066351.1"/>
    <property type="molecule type" value="Genomic_DNA"/>
</dbReference>
<dbReference type="Gene3D" id="3.80.10.10">
    <property type="entry name" value="Ribonuclease Inhibitor"/>
    <property type="match status" value="1"/>
</dbReference>
<comment type="caution">
    <text evidence="3">The sequence shown here is derived from an EMBL/GenBank/DDBJ whole genome shotgun (WGS) entry which is preliminary data.</text>
</comment>
<proteinExistence type="predicted"/>
<gene>
    <name evidence="3" type="ORF">HINF_LOCUS33708</name>
    <name evidence="4" type="ORF">HINF_LOCUS52277</name>
</gene>
<dbReference type="InterPro" id="IPR050836">
    <property type="entry name" value="SDS22/Internalin_LRR"/>
</dbReference>
<reference evidence="4 5" key="2">
    <citation type="submission" date="2024-07" db="EMBL/GenBank/DDBJ databases">
        <authorList>
            <person name="Akdeniz Z."/>
        </authorList>
    </citation>
    <scope>NUCLEOTIDE SEQUENCE [LARGE SCALE GENOMIC DNA]</scope>
</reference>
<organism evidence="3">
    <name type="scientific">Hexamita inflata</name>
    <dbReference type="NCBI Taxonomy" id="28002"/>
    <lineage>
        <taxon>Eukaryota</taxon>
        <taxon>Metamonada</taxon>
        <taxon>Diplomonadida</taxon>
        <taxon>Hexamitidae</taxon>
        <taxon>Hexamitinae</taxon>
        <taxon>Hexamita</taxon>
    </lineage>
</organism>
<evidence type="ECO:0000256" key="2">
    <source>
        <dbReference type="ARBA" id="ARBA00022737"/>
    </source>
</evidence>
<dbReference type="InterPro" id="IPR032675">
    <property type="entry name" value="LRR_dom_sf"/>
</dbReference>
<evidence type="ECO:0000256" key="1">
    <source>
        <dbReference type="ARBA" id="ARBA00022614"/>
    </source>
</evidence>
<dbReference type="PANTHER" id="PTHR46652">
    <property type="entry name" value="LEUCINE-RICH REPEAT AND IQ DOMAIN-CONTAINING PROTEIN 1-RELATED"/>
    <property type="match status" value="1"/>
</dbReference>
<dbReference type="SUPFAM" id="SSF52075">
    <property type="entry name" value="Outer arm dynein light chain 1"/>
    <property type="match status" value="1"/>
</dbReference>
<keyword evidence="5" id="KW-1185">Reference proteome</keyword>
<accession>A0AA86UP22</accession>
<reference evidence="3" key="1">
    <citation type="submission" date="2023-06" db="EMBL/GenBank/DDBJ databases">
        <authorList>
            <person name="Kurt Z."/>
        </authorList>
    </citation>
    <scope>NUCLEOTIDE SEQUENCE</scope>
</reference>
<dbReference type="EMBL" id="CATOUU010000756">
    <property type="protein sequence ID" value="CAI9946063.1"/>
    <property type="molecule type" value="Genomic_DNA"/>
</dbReference>
<evidence type="ECO:0000313" key="5">
    <source>
        <dbReference type="Proteomes" id="UP001642409"/>
    </source>
</evidence>
<dbReference type="InterPro" id="IPR001611">
    <property type="entry name" value="Leu-rich_rpt"/>
</dbReference>
<sequence>MQYLTSVDQNTNEKLFQKDKQIYYLNDLPNTLQILSVPMNQISDITPISLLNNLQYINLSNNKIYNLQPLEYLPYVSILDLSYNLIYNISKLQKLKTMTQLNLTRNMISNISEIQCCNQLTNLQIAHNQLEVSLPFLQEIELFLQNLQGNRNHFAGKARLQLQAVACCFAGNIILQLLGQIQQLFY</sequence>
<evidence type="ECO:0000313" key="3">
    <source>
        <dbReference type="EMBL" id="CAI9946063.1"/>
    </source>
</evidence>
<keyword evidence="2" id="KW-0677">Repeat</keyword>
<name>A0AA86UP22_9EUKA</name>
<keyword evidence="1" id="KW-0433">Leucine-rich repeat</keyword>
<evidence type="ECO:0000313" key="4">
    <source>
        <dbReference type="EMBL" id="CAL6066351.1"/>
    </source>
</evidence>
<evidence type="ECO:0008006" key="6">
    <source>
        <dbReference type="Google" id="ProtNLM"/>
    </source>
</evidence>
<dbReference type="PANTHER" id="PTHR46652:SF3">
    <property type="entry name" value="LEUCINE-RICH REPEAT-CONTAINING PROTEIN 9"/>
    <property type="match status" value="1"/>
</dbReference>
<protein>
    <recommendedName>
        <fullName evidence="6">Leucine-rich repeat protein</fullName>
    </recommendedName>
</protein>
<dbReference type="Proteomes" id="UP001642409">
    <property type="component" value="Unassembled WGS sequence"/>
</dbReference>
<dbReference type="AlphaFoldDB" id="A0AA86UP22"/>
<dbReference type="PROSITE" id="PS51450">
    <property type="entry name" value="LRR"/>
    <property type="match status" value="3"/>
</dbReference>